<name>A0A4R3K720_9FIRM</name>
<dbReference type="PANTHER" id="PTHR21600">
    <property type="entry name" value="MITOCHONDRIAL RNA PSEUDOURIDINE SYNTHASE"/>
    <property type="match status" value="1"/>
</dbReference>
<evidence type="ECO:0000259" key="8">
    <source>
        <dbReference type="SMART" id="SM00363"/>
    </source>
</evidence>
<evidence type="ECO:0000256" key="1">
    <source>
        <dbReference type="ARBA" id="ARBA00000073"/>
    </source>
</evidence>
<dbReference type="Pfam" id="PF01479">
    <property type="entry name" value="S4"/>
    <property type="match status" value="1"/>
</dbReference>
<dbReference type="CDD" id="cd02869">
    <property type="entry name" value="PseudoU_synth_RluA_like"/>
    <property type="match status" value="1"/>
</dbReference>
<dbReference type="InterPro" id="IPR050188">
    <property type="entry name" value="RluA_PseudoU_synthase"/>
</dbReference>
<dbReference type="Gene3D" id="3.30.2350.10">
    <property type="entry name" value="Pseudouridine synthase"/>
    <property type="match status" value="1"/>
</dbReference>
<dbReference type="EC" id="5.4.99.-" evidence="7"/>
<evidence type="ECO:0000256" key="6">
    <source>
        <dbReference type="PROSITE-ProRule" id="PRU00182"/>
    </source>
</evidence>
<dbReference type="EMBL" id="SMAA01000009">
    <property type="protein sequence ID" value="TCS78736.1"/>
    <property type="molecule type" value="Genomic_DNA"/>
</dbReference>
<comment type="caution">
    <text evidence="9">The sequence shown here is derived from an EMBL/GenBank/DDBJ whole genome shotgun (WGS) entry which is preliminary data.</text>
</comment>
<dbReference type="Gene3D" id="3.10.290.10">
    <property type="entry name" value="RNA-binding S4 domain"/>
    <property type="match status" value="1"/>
</dbReference>
<sequence length="311" mass="34531">MTSYEYIAQQENDRLDSFVTAQNTTFSRSAVQKLIAGGNVLVNGKEVKANYRLKINDRITVTVPDPVPLDIKAEAIPLDILYEDEQIIVINKQRGMIVHPAPGVYRGTLVNALLAHCKDLSGINGIIRPGIVHRLDKDTSGVMVAAKTDEAHIKLAEQISSKKAQRCYLAIVNGNISENAGRISGNIGRHPVDRKKMAVLLDKGKPATTLFKVLERFRQYTFIKCRLLTGRTHQIRVHMAYIGYPLLGDPCYSKCNKPLDKKIAGQALHSHTLKLYHPSTGQEMLFTAPLPDDMLNILNILKNKKGSENNG</sequence>
<dbReference type="InterPro" id="IPR036986">
    <property type="entry name" value="S4_RNA-bd_sf"/>
</dbReference>
<evidence type="ECO:0000313" key="10">
    <source>
        <dbReference type="Proteomes" id="UP000295188"/>
    </source>
</evidence>
<dbReference type="FunFam" id="3.30.2350.10:FF:000006">
    <property type="entry name" value="Pseudouridine synthase"/>
    <property type="match status" value="1"/>
</dbReference>
<dbReference type="PANTHER" id="PTHR21600:SF44">
    <property type="entry name" value="RIBOSOMAL LARGE SUBUNIT PSEUDOURIDINE SYNTHASE D"/>
    <property type="match status" value="1"/>
</dbReference>
<comment type="similarity">
    <text evidence="2 7">Belongs to the pseudouridine synthase RluA family.</text>
</comment>
<evidence type="ECO:0000256" key="2">
    <source>
        <dbReference type="ARBA" id="ARBA00010876"/>
    </source>
</evidence>
<dbReference type="InterPro" id="IPR006224">
    <property type="entry name" value="PsdUridine_synth_RluA-like_CS"/>
</dbReference>
<gene>
    <name evidence="9" type="ORF">EDC37_10995</name>
</gene>
<protein>
    <recommendedName>
        <fullName evidence="7">Pseudouridine synthase</fullName>
        <ecNumber evidence="7">5.4.99.-</ecNumber>
    </recommendedName>
</protein>
<dbReference type="InterPro" id="IPR002942">
    <property type="entry name" value="S4_RNA-bd"/>
</dbReference>
<keyword evidence="10" id="KW-1185">Reference proteome</keyword>
<evidence type="ECO:0000256" key="3">
    <source>
        <dbReference type="ARBA" id="ARBA00022884"/>
    </source>
</evidence>
<dbReference type="InterPro" id="IPR006145">
    <property type="entry name" value="PsdUridine_synth_RsuA/RluA"/>
</dbReference>
<dbReference type="OrthoDB" id="9807829at2"/>
<dbReference type="PROSITE" id="PS01129">
    <property type="entry name" value="PSI_RLU"/>
    <property type="match status" value="1"/>
</dbReference>
<dbReference type="PROSITE" id="PS50889">
    <property type="entry name" value="S4"/>
    <property type="match status" value="1"/>
</dbReference>
<dbReference type="AlphaFoldDB" id="A0A4R3K720"/>
<dbReference type="Proteomes" id="UP000295188">
    <property type="component" value="Unassembled WGS sequence"/>
</dbReference>
<evidence type="ECO:0000313" key="9">
    <source>
        <dbReference type="EMBL" id="TCS78736.1"/>
    </source>
</evidence>
<evidence type="ECO:0000256" key="7">
    <source>
        <dbReference type="RuleBase" id="RU362028"/>
    </source>
</evidence>
<comment type="catalytic activity">
    <reaction evidence="1 7">
        <text>a uridine in RNA = a pseudouridine in RNA</text>
        <dbReference type="Rhea" id="RHEA:48348"/>
        <dbReference type="Rhea" id="RHEA-COMP:12068"/>
        <dbReference type="Rhea" id="RHEA-COMP:12069"/>
        <dbReference type="ChEBI" id="CHEBI:65314"/>
        <dbReference type="ChEBI" id="CHEBI:65315"/>
    </reaction>
</comment>
<dbReference type="SUPFAM" id="SSF55174">
    <property type="entry name" value="Alpha-L RNA-binding motif"/>
    <property type="match status" value="1"/>
</dbReference>
<feature type="domain" description="RNA-binding S4" evidence="8">
    <location>
        <begin position="13"/>
        <end position="77"/>
    </location>
</feature>
<keyword evidence="3 6" id="KW-0694">RNA-binding</keyword>
<dbReference type="SMART" id="SM00363">
    <property type="entry name" value="S4"/>
    <property type="match status" value="1"/>
</dbReference>
<evidence type="ECO:0000256" key="5">
    <source>
        <dbReference type="PIRSR" id="PIRSR606225-1"/>
    </source>
</evidence>
<dbReference type="CDD" id="cd00165">
    <property type="entry name" value="S4"/>
    <property type="match status" value="1"/>
</dbReference>
<reference evidence="9 10" key="1">
    <citation type="submission" date="2019-03" db="EMBL/GenBank/DDBJ databases">
        <title>Genomic Encyclopedia of Type Strains, Phase IV (KMG-IV): sequencing the most valuable type-strain genomes for metagenomic binning, comparative biology and taxonomic classification.</title>
        <authorList>
            <person name="Goeker M."/>
        </authorList>
    </citation>
    <scope>NUCLEOTIDE SEQUENCE [LARGE SCALE GENOMIC DNA]</scope>
    <source>
        <strain evidence="9 10">DSM 20467</strain>
    </source>
</reference>
<proteinExistence type="inferred from homology"/>
<dbReference type="InterPro" id="IPR006225">
    <property type="entry name" value="PsdUridine_synth_RluC/D"/>
</dbReference>
<dbReference type="NCBIfam" id="TIGR00005">
    <property type="entry name" value="rluA_subfam"/>
    <property type="match status" value="1"/>
</dbReference>
<dbReference type="GO" id="GO:0120159">
    <property type="term" value="F:rRNA pseudouridine synthase activity"/>
    <property type="evidence" value="ECO:0007669"/>
    <property type="project" value="UniProtKB-ARBA"/>
</dbReference>
<organism evidence="9 10">
    <name type="scientific">Pectinatus cerevisiiphilus</name>
    <dbReference type="NCBI Taxonomy" id="86956"/>
    <lineage>
        <taxon>Bacteria</taxon>
        <taxon>Bacillati</taxon>
        <taxon>Bacillota</taxon>
        <taxon>Negativicutes</taxon>
        <taxon>Selenomonadales</taxon>
        <taxon>Selenomonadaceae</taxon>
        <taxon>Pectinatus</taxon>
    </lineage>
</organism>
<evidence type="ECO:0000256" key="4">
    <source>
        <dbReference type="ARBA" id="ARBA00023235"/>
    </source>
</evidence>
<dbReference type="InterPro" id="IPR020103">
    <property type="entry name" value="PsdUridine_synth_cat_dom_sf"/>
</dbReference>
<dbReference type="GO" id="GO:0000455">
    <property type="term" value="P:enzyme-directed rRNA pseudouridine synthesis"/>
    <property type="evidence" value="ECO:0007669"/>
    <property type="project" value="UniProtKB-ARBA"/>
</dbReference>
<dbReference type="RefSeq" id="WP_132549761.1">
    <property type="nucleotide sequence ID" value="NZ_SMAA01000009.1"/>
</dbReference>
<dbReference type="SUPFAM" id="SSF55120">
    <property type="entry name" value="Pseudouridine synthase"/>
    <property type="match status" value="1"/>
</dbReference>
<accession>A0A4R3K720</accession>
<comment type="function">
    <text evidence="7">Responsible for synthesis of pseudouridine from uracil.</text>
</comment>
<keyword evidence="4 7" id="KW-0413">Isomerase</keyword>
<feature type="active site" evidence="5">
    <location>
        <position position="136"/>
    </location>
</feature>
<dbReference type="Pfam" id="PF00849">
    <property type="entry name" value="PseudoU_synth_2"/>
    <property type="match status" value="1"/>
</dbReference>
<dbReference type="GO" id="GO:0003723">
    <property type="term" value="F:RNA binding"/>
    <property type="evidence" value="ECO:0007669"/>
    <property type="project" value="UniProtKB-KW"/>
</dbReference>